<dbReference type="OrthoDB" id="9782387at2"/>
<evidence type="ECO:0000256" key="2">
    <source>
        <dbReference type="ARBA" id="ARBA00004496"/>
    </source>
</evidence>
<dbReference type="SFLD" id="SFLDS00029">
    <property type="entry name" value="Radical_SAM"/>
    <property type="match status" value="1"/>
</dbReference>
<dbReference type="PROSITE" id="PS51918">
    <property type="entry name" value="RADICAL_SAM"/>
    <property type="match status" value="1"/>
</dbReference>
<dbReference type="CDD" id="cd01335">
    <property type="entry name" value="Radical_SAM"/>
    <property type="match status" value="1"/>
</dbReference>
<reference evidence="17" key="1">
    <citation type="submission" date="2016-10" db="EMBL/GenBank/DDBJ databases">
        <authorList>
            <person name="Varghese N."/>
            <person name="Submissions S."/>
        </authorList>
    </citation>
    <scope>NUCLEOTIDE SEQUENCE [LARGE SCALE GENOMIC DNA]</scope>
    <source>
        <strain evidence="17">B48,IBRC-M 10115,DSM 25386,CECT 8001</strain>
    </source>
</reference>
<dbReference type="EMBL" id="FOBW01000015">
    <property type="protein sequence ID" value="SEN57806.1"/>
    <property type="molecule type" value="Genomic_DNA"/>
</dbReference>
<evidence type="ECO:0000256" key="5">
    <source>
        <dbReference type="ARBA" id="ARBA00021356"/>
    </source>
</evidence>
<organism evidence="16 17">
    <name type="scientific">Mesobacillus persicus</name>
    <dbReference type="NCBI Taxonomy" id="930146"/>
    <lineage>
        <taxon>Bacteria</taxon>
        <taxon>Bacillati</taxon>
        <taxon>Bacillota</taxon>
        <taxon>Bacilli</taxon>
        <taxon>Bacillales</taxon>
        <taxon>Bacillaceae</taxon>
        <taxon>Mesobacillus</taxon>
    </lineage>
</organism>
<dbReference type="GO" id="GO:0005737">
    <property type="term" value="C:cytoplasm"/>
    <property type="evidence" value="ECO:0007669"/>
    <property type="project" value="UniProtKB-SubCell"/>
</dbReference>
<protein>
    <recommendedName>
        <fullName evidence="5 14">Pyruvate formate-lyase-activating enzyme</fullName>
        <ecNumber evidence="4 14">1.97.1.4</ecNumber>
    </recommendedName>
</protein>
<evidence type="ECO:0000256" key="4">
    <source>
        <dbReference type="ARBA" id="ARBA00012303"/>
    </source>
</evidence>
<dbReference type="PANTHER" id="PTHR30352">
    <property type="entry name" value="PYRUVATE FORMATE-LYASE-ACTIVATING ENZYME"/>
    <property type="match status" value="1"/>
</dbReference>
<proteinExistence type="inferred from homology"/>
<dbReference type="GO" id="GO:0046872">
    <property type="term" value="F:metal ion binding"/>
    <property type="evidence" value="ECO:0007669"/>
    <property type="project" value="UniProtKB-UniRule"/>
</dbReference>
<keyword evidence="9 14" id="KW-0479">Metal-binding</keyword>
<evidence type="ECO:0000256" key="3">
    <source>
        <dbReference type="ARBA" id="ARBA00009777"/>
    </source>
</evidence>
<evidence type="ECO:0000259" key="15">
    <source>
        <dbReference type="PROSITE" id="PS51918"/>
    </source>
</evidence>
<evidence type="ECO:0000256" key="13">
    <source>
        <dbReference type="ARBA" id="ARBA00047533"/>
    </source>
</evidence>
<dbReference type="InterPro" id="IPR034457">
    <property type="entry name" value="Organic_radical-activating"/>
</dbReference>
<evidence type="ECO:0000256" key="6">
    <source>
        <dbReference type="ARBA" id="ARBA00022485"/>
    </source>
</evidence>
<dbReference type="Proteomes" id="UP000198553">
    <property type="component" value="Unassembled WGS sequence"/>
</dbReference>
<dbReference type="SFLD" id="SFLDG01118">
    <property type="entry name" value="activating_enzymes__group_2"/>
    <property type="match status" value="1"/>
</dbReference>
<dbReference type="Pfam" id="PF04055">
    <property type="entry name" value="Radical_SAM"/>
    <property type="match status" value="1"/>
</dbReference>
<comment type="similarity">
    <text evidence="3 14">Belongs to the organic radical-activating enzymes family.</text>
</comment>
<keyword evidence="17" id="KW-1185">Reference proteome</keyword>
<evidence type="ECO:0000256" key="12">
    <source>
        <dbReference type="ARBA" id="ARBA00023014"/>
    </source>
</evidence>
<evidence type="ECO:0000256" key="11">
    <source>
        <dbReference type="ARBA" id="ARBA00023004"/>
    </source>
</evidence>
<dbReference type="InterPro" id="IPR012838">
    <property type="entry name" value="PFL1_activating"/>
</dbReference>
<name>A0A1H8HPI1_9BACI</name>
<dbReference type="GO" id="GO:0016829">
    <property type="term" value="F:lyase activity"/>
    <property type="evidence" value="ECO:0007669"/>
    <property type="project" value="UniProtKB-KW"/>
</dbReference>
<dbReference type="STRING" id="930146.SAMN05192533_11588"/>
<dbReference type="InterPro" id="IPR040074">
    <property type="entry name" value="BssD/PflA/YjjW"/>
</dbReference>
<evidence type="ECO:0000256" key="1">
    <source>
        <dbReference type="ARBA" id="ARBA00003141"/>
    </source>
</evidence>
<keyword evidence="16" id="KW-0670">Pyruvate</keyword>
<comment type="function">
    <text evidence="1 14">Activation of pyruvate formate-lyase under anaerobic conditions by generation of an organic free radical, using S-adenosylmethionine and reduced flavodoxin as cosubstrates to produce 5'-deoxy-adenosine.</text>
</comment>
<keyword evidence="8 14" id="KW-0949">S-adenosyl-L-methionine</keyword>
<comment type="subcellular location">
    <subcellularLocation>
        <location evidence="2 14">Cytoplasm</location>
    </subcellularLocation>
</comment>
<dbReference type="AlphaFoldDB" id="A0A1H8HPI1"/>
<dbReference type="NCBIfam" id="TIGR02493">
    <property type="entry name" value="PFLA"/>
    <property type="match status" value="1"/>
</dbReference>
<dbReference type="EC" id="1.97.1.4" evidence="4 14"/>
<dbReference type="InterPro" id="IPR013785">
    <property type="entry name" value="Aldolase_TIM"/>
</dbReference>
<evidence type="ECO:0000256" key="9">
    <source>
        <dbReference type="ARBA" id="ARBA00022723"/>
    </source>
</evidence>
<gene>
    <name evidence="16" type="ORF">SAMN05192533_11588</name>
</gene>
<dbReference type="InterPro" id="IPR058240">
    <property type="entry name" value="rSAM_sf"/>
</dbReference>
<sequence length="246" mass="27497">MIGNIHSIETLGTVDGPGIRYIIFTQGCLLRCQFCHNADTWEIGTGKQMTVSEIIDDLKTYLPFIEASGGGITVSGGEPLLQIPFLIALFKECRKLGIHTTIDSSGGCYSTNAHFQEQFEELLEYTDLILMDLKHIDKEKHKKLTGLTNEHILAFARHLSDKNVPVWVRHVLVPGTTDAPADLEQLGKFIGTLKNVKKVEVLPYHKLGVYKWEALGLEYPLKDVEPPSEASVEQAYELLTAEVEYI</sequence>
<comment type="catalytic activity">
    <reaction evidence="13 14">
        <text>glycyl-[formate C-acetyltransferase] + reduced [flavodoxin] + S-adenosyl-L-methionine = glycin-2-yl radical-[formate C-acetyltransferase] + semiquinone [flavodoxin] + 5'-deoxyadenosine + L-methionine + H(+)</text>
        <dbReference type="Rhea" id="RHEA:19225"/>
        <dbReference type="Rhea" id="RHEA-COMP:10622"/>
        <dbReference type="Rhea" id="RHEA-COMP:12190"/>
        <dbReference type="Rhea" id="RHEA-COMP:12191"/>
        <dbReference type="Rhea" id="RHEA-COMP:14480"/>
        <dbReference type="ChEBI" id="CHEBI:15378"/>
        <dbReference type="ChEBI" id="CHEBI:17319"/>
        <dbReference type="ChEBI" id="CHEBI:29947"/>
        <dbReference type="ChEBI" id="CHEBI:32722"/>
        <dbReference type="ChEBI" id="CHEBI:57618"/>
        <dbReference type="ChEBI" id="CHEBI:57844"/>
        <dbReference type="ChEBI" id="CHEBI:59789"/>
        <dbReference type="ChEBI" id="CHEBI:140311"/>
        <dbReference type="EC" id="1.97.1.4"/>
    </reaction>
</comment>
<keyword evidence="12 14" id="KW-0411">Iron-sulfur</keyword>
<accession>A0A1H8HPI1</accession>
<evidence type="ECO:0000256" key="8">
    <source>
        <dbReference type="ARBA" id="ARBA00022691"/>
    </source>
</evidence>
<dbReference type="PANTHER" id="PTHR30352:SF5">
    <property type="entry name" value="PYRUVATE FORMATE-LYASE 1-ACTIVATING ENZYME"/>
    <property type="match status" value="1"/>
</dbReference>
<dbReference type="GO" id="GO:0043365">
    <property type="term" value="F:[formate-C-acetyltransferase]-activating enzyme activity"/>
    <property type="evidence" value="ECO:0007669"/>
    <property type="project" value="UniProtKB-UniRule"/>
</dbReference>
<evidence type="ECO:0000313" key="16">
    <source>
        <dbReference type="EMBL" id="SEN57806.1"/>
    </source>
</evidence>
<comment type="cofactor">
    <cofactor evidence="14">
        <name>[4Fe-4S] cluster</name>
        <dbReference type="ChEBI" id="CHEBI:49883"/>
    </cofactor>
    <text evidence="14">Binds 1 [4Fe-4S] cluster. The cluster is coordinated with 3 cysteines and an exchangeable S-adenosyl-L-methionine.</text>
</comment>
<evidence type="ECO:0000256" key="14">
    <source>
        <dbReference type="RuleBase" id="RU362053"/>
    </source>
</evidence>
<keyword evidence="16" id="KW-0456">Lyase</keyword>
<dbReference type="SUPFAM" id="SSF102114">
    <property type="entry name" value="Radical SAM enzymes"/>
    <property type="match status" value="1"/>
</dbReference>
<dbReference type="SFLD" id="SFLDF00278">
    <property type="entry name" value="pyruvate_formate-lyase_activas"/>
    <property type="match status" value="1"/>
</dbReference>
<dbReference type="PIRSF" id="PIRSF000371">
    <property type="entry name" value="PFL_act_enz"/>
    <property type="match status" value="1"/>
</dbReference>
<dbReference type="InterPro" id="IPR034465">
    <property type="entry name" value="Pyruvate_for-lyase_activase"/>
</dbReference>
<keyword evidence="6 14" id="KW-0004">4Fe-4S</keyword>
<dbReference type="InterPro" id="IPR012839">
    <property type="entry name" value="Organic_radical_activase"/>
</dbReference>
<dbReference type="InterPro" id="IPR001989">
    <property type="entry name" value="Radical_activat_CS"/>
</dbReference>
<evidence type="ECO:0000313" key="17">
    <source>
        <dbReference type="Proteomes" id="UP000198553"/>
    </source>
</evidence>
<dbReference type="InterPro" id="IPR007197">
    <property type="entry name" value="rSAM"/>
</dbReference>
<keyword evidence="11 14" id="KW-0408">Iron</keyword>
<dbReference type="GO" id="GO:0051539">
    <property type="term" value="F:4 iron, 4 sulfur cluster binding"/>
    <property type="evidence" value="ECO:0007669"/>
    <property type="project" value="UniProtKB-UniRule"/>
</dbReference>
<dbReference type="PROSITE" id="PS01087">
    <property type="entry name" value="RADICAL_ACTIVATING"/>
    <property type="match status" value="1"/>
</dbReference>
<keyword evidence="7 14" id="KW-0963">Cytoplasm</keyword>
<dbReference type="Gene3D" id="3.20.20.70">
    <property type="entry name" value="Aldolase class I"/>
    <property type="match status" value="1"/>
</dbReference>
<keyword evidence="10 14" id="KW-0560">Oxidoreductase</keyword>
<dbReference type="SFLD" id="SFLDG01066">
    <property type="entry name" value="organic_radical-activating_enz"/>
    <property type="match status" value="1"/>
</dbReference>
<evidence type="ECO:0000256" key="10">
    <source>
        <dbReference type="ARBA" id="ARBA00023002"/>
    </source>
</evidence>
<feature type="domain" description="Radical SAM core" evidence="15">
    <location>
        <begin position="14"/>
        <end position="242"/>
    </location>
</feature>
<evidence type="ECO:0000256" key="7">
    <source>
        <dbReference type="ARBA" id="ARBA00022490"/>
    </source>
</evidence>
<dbReference type="RefSeq" id="WP_090749036.1">
    <property type="nucleotide sequence ID" value="NZ_FOBW01000015.1"/>
</dbReference>